<dbReference type="PANTHER" id="PTHR45024:SF2">
    <property type="entry name" value="SCP2 DOMAIN-CONTAINING PROTEIN"/>
    <property type="match status" value="1"/>
</dbReference>
<protein>
    <submittedName>
        <fullName evidence="4">SDR family oxidoreductase</fullName>
    </submittedName>
</protein>
<keyword evidence="2" id="KW-0560">Oxidoreductase</keyword>
<sequence length="305" mass="31882">MTETARGGAIVTGGAGGIGAEVARRFAAAGYGVVLSDRGVSVSGENPGRDAADSVVGEIRESGGRAVAHHGSVADFRVGEELVELAGAEFGHLAALVTCHGILRERMIFNMTEEEWDSVVDVHLKGTFNCLRFATARMRAQRDGSIVTMTSASGLEGSPAQANYAAAKAGIVGLTTSTALAMGRYQVNVNCISPAAATRMTDRISDRMTNTRPAGERGGPGLIGALAVALADPRLRRVTGQVFTAADNRLARWAPTQEAESVRIEGSPTAERVREAVRDRLGVQPPRRFAALGLALPASDDRDAS</sequence>
<dbReference type="InterPro" id="IPR002347">
    <property type="entry name" value="SDR_fam"/>
</dbReference>
<dbReference type="PANTHER" id="PTHR45024">
    <property type="entry name" value="DEHYDROGENASES, SHORT CHAIN"/>
    <property type="match status" value="1"/>
</dbReference>
<comment type="similarity">
    <text evidence="1">Belongs to the short-chain dehydrogenases/reductases (SDR) family.</text>
</comment>
<evidence type="ECO:0000313" key="4">
    <source>
        <dbReference type="EMBL" id="GAA5165185.1"/>
    </source>
</evidence>
<keyword evidence="5" id="KW-1185">Reference proteome</keyword>
<dbReference type="Pfam" id="PF00106">
    <property type="entry name" value="adh_short"/>
    <property type="match status" value="1"/>
</dbReference>
<evidence type="ECO:0000259" key="3">
    <source>
        <dbReference type="SMART" id="SM00822"/>
    </source>
</evidence>
<reference evidence="5" key="1">
    <citation type="journal article" date="2019" name="Int. J. Syst. Evol. Microbiol.">
        <title>The Global Catalogue of Microorganisms (GCM) 10K type strain sequencing project: providing services to taxonomists for standard genome sequencing and annotation.</title>
        <authorList>
            <consortium name="The Broad Institute Genomics Platform"/>
            <consortium name="The Broad Institute Genome Sequencing Center for Infectious Disease"/>
            <person name="Wu L."/>
            <person name="Ma J."/>
        </authorList>
    </citation>
    <scope>NUCLEOTIDE SEQUENCE [LARGE SCALE GENOMIC DNA]</scope>
    <source>
        <strain evidence="5">JCM 18303</strain>
    </source>
</reference>
<dbReference type="Gene3D" id="3.40.50.720">
    <property type="entry name" value="NAD(P)-binding Rossmann-like Domain"/>
    <property type="match status" value="1"/>
</dbReference>
<dbReference type="InterPro" id="IPR057326">
    <property type="entry name" value="KR_dom"/>
</dbReference>
<feature type="domain" description="Ketoreductase" evidence="3">
    <location>
        <begin position="7"/>
        <end position="185"/>
    </location>
</feature>
<name>A0ABP9QP50_9PSEU</name>
<organism evidence="4 5">
    <name type="scientific">Pseudonocardia eucalypti</name>
    <dbReference type="NCBI Taxonomy" id="648755"/>
    <lineage>
        <taxon>Bacteria</taxon>
        <taxon>Bacillati</taxon>
        <taxon>Actinomycetota</taxon>
        <taxon>Actinomycetes</taxon>
        <taxon>Pseudonocardiales</taxon>
        <taxon>Pseudonocardiaceae</taxon>
        <taxon>Pseudonocardia</taxon>
    </lineage>
</organism>
<evidence type="ECO:0000256" key="1">
    <source>
        <dbReference type="ARBA" id="ARBA00006484"/>
    </source>
</evidence>
<dbReference type="InterPro" id="IPR036291">
    <property type="entry name" value="NAD(P)-bd_dom_sf"/>
</dbReference>
<accession>A0ABP9QP50</accession>
<proteinExistence type="inferred from homology"/>
<comment type="caution">
    <text evidence="4">The sequence shown here is derived from an EMBL/GenBank/DDBJ whole genome shotgun (WGS) entry which is preliminary data.</text>
</comment>
<dbReference type="InterPro" id="IPR051687">
    <property type="entry name" value="Peroxisomal_Beta-Oxidation"/>
</dbReference>
<dbReference type="RefSeq" id="WP_185062563.1">
    <property type="nucleotide sequence ID" value="NZ_BAABJP010000030.1"/>
</dbReference>
<dbReference type="PRINTS" id="PR00081">
    <property type="entry name" value="GDHRDH"/>
</dbReference>
<dbReference type="PROSITE" id="PS00061">
    <property type="entry name" value="ADH_SHORT"/>
    <property type="match status" value="1"/>
</dbReference>
<gene>
    <name evidence="4" type="ORF">GCM10023321_54890</name>
</gene>
<dbReference type="SUPFAM" id="SSF51735">
    <property type="entry name" value="NAD(P)-binding Rossmann-fold domains"/>
    <property type="match status" value="1"/>
</dbReference>
<dbReference type="EMBL" id="BAABJP010000030">
    <property type="protein sequence ID" value="GAA5165185.1"/>
    <property type="molecule type" value="Genomic_DNA"/>
</dbReference>
<evidence type="ECO:0000256" key="2">
    <source>
        <dbReference type="ARBA" id="ARBA00023002"/>
    </source>
</evidence>
<dbReference type="SMART" id="SM00822">
    <property type="entry name" value="PKS_KR"/>
    <property type="match status" value="1"/>
</dbReference>
<dbReference type="Proteomes" id="UP001428817">
    <property type="component" value="Unassembled WGS sequence"/>
</dbReference>
<evidence type="ECO:0000313" key="5">
    <source>
        <dbReference type="Proteomes" id="UP001428817"/>
    </source>
</evidence>
<dbReference type="InterPro" id="IPR020904">
    <property type="entry name" value="Sc_DH/Rdtase_CS"/>
</dbReference>